<evidence type="ECO:0000313" key="7">
    <source>
        <dbReference type="EMBL" id="VUG18234.1"/>
    </source>
</evidence>
<dbReference type="GO" id="GO:0036180">
    <property type="term" value="P:filamentous growth of a population of unicellular organisms in response to biotic stimulus"/>
    <property type="evidence" value="ECO:0007669"/>
    <property type="project" value="UniProtKB-ARBA"/>
</dbReference>
<protein>
    <submittedName>
        <fullName evidence="7">DEBR0S3_05490g1_1</fullName>
    </submittedName>
</protein>
<proteinExistence type="predicted"/>
<evidence type="ECO:0000313" key="8">
    <source>
        <dbReference type="Proteomes" id="UP000478008"/>
    </source>
</evidence>
<dbReference type="InterPro" id="IPR011006">
    <property type="entry name" value="CheY-like_superfamily"/>
</dbReference>
<evidence type="ECO:0000256" key="3">
    <source>
        <dbReference type="PROSITE-ProRule" id="PRU00169"/>
    </source>
</evidence>
<dbReference type="Proteomes" id="UP000568158">
    <property type="component" value="Unassembled WGS sequence"/>
</dbReference>
<dbReference type="GO" id="GO:0006950">
    <property type="term" value="P:response to stress"/>
    <property type="evidence" value="ECO:0007669"/>
    <property type="project" value="UniProtKB-ARBA"/>
</dbReference>
<dbReference type="Pfam" id="PF00072">
    <property type="entry name" value="Response_reg"/>
    <property type="match status" value="1"/>
</dbReference>
<gene>
    <name evidence="7" type="ORF">DEBR0S3_05490G</name>
    <name evidence="6" type="ORF">HII12_002131</name>
</gene>
<feature type="compositionally biased region" description="Basic and acidic residues" evidence="4">
    <location>
        <begin position="203"/>
        <end position="212"/>
    </location>
</feature>
<dbReference type="SMART" id="SM00448">
    <property type="entry name" value="REC"/>
    <property type="match status" value="1"/>
</dbReference>
<dbReference type="InterPro" id="IPR050956">
    <property type="entry name" value="2C_system_His_kinase"/>
</dbReference>
<sequence length="503" mass="56065">MSCINKEKEDETQKSGLNKLLATGKLLGSLNIDFHQLTGIDNLWALRGKKNPSADNALDSSSTSSLNAEDLTIDEQEETHESFPLKKRIWIKREGKNPTTIFVSPGMLVDDLKYTITKNYPTTLALECDPSEININATVSPDGKNAEVITLKPDLDVYKFLDDYFPDGMKIIDAFTISIPTGKGTIQSELKQRTKHFKKKEKQRVGIHEKDQGQIANSKSRNLRQEGNIASQTSPENAMSASTIPSVVLVSKRKVAQKDEKSTRSSINGSGSQKSSDRFHARNGTQNWDGIKSQEGRSKFSLSTFNNLTGSDTHRRTINDMKLRPNAGISKILSHINVLVVEDNLVNQKIMARHLKSCKVGFKIASNGREALEMWKEGGFHLCFMDIQLPVMSGLEVTREIRRLEKVNRIGNFPTSQLSGSKDKTDSKAPSASDKLDLSLFRSPIIIVALTASTGAEDRQEALAVGCNDYLTKPVQLKWLRSKLTEWGCMQALINYDHFRGDY</sequence>
<dbReference type="GO" id="GO:1900445">
    <property type="term" value="P:positive regulation of filamentous growth of a population of unicellular organisms in response to biotic stimulus"/>
    <property type="evidence" value="ECO:0007669"/>
    <property type="project" value="UniProtKB-ARBA"/>
</dbReference>
<feature type="region of interest" description="Disordered" evidence="4">
    <location>
        <begin position="197"/>
        <end position="293"/>
    </location>
</feature>
<feature type="compositionally biased region" description="Polar residues" evidence="4">
    <location>
        <begin position="228"/>
        <end position="245"/>
    </location>
</feature>
<dbReference type="AlphaFoldDB" id="A0A7D9CXQ4"/>
<evidence type="ECO:0000256" key="4">
    <source>
        <dbReference type="SAM" id="MobiDB-lite"/>
    </source>
</evidence>
<evidence type="ECO:0000256" key="1">
    <source>
        <dbReference type="ARBA" id="ARBA00022553"/>
    </source>
</evidence>
<feature type="modified residue" description="4-aspartylphosphate" evidence="3">
    <location>
        <position position="386"/>
    </location>
</feature>
<evidence type="ECO:0000313" key="9">
    <source>
        <dbReference type="Proteomes" id="UP000568158"/>
    </source>
</evidence>
<evidence type="ECO:0000313" key="6">
    <source>
        <dbReference type="EMBL" id="KAF6012610.1"/>
    </source>
</evidence>
<dbReference type="FunFam" id="3.40.50.2300:FF:000146">
    <property type="entry name" value="Putative two-component response regulator SSK1p"/>
    <property type="match status" value="1"/>
</dbReference>
<keyword evidence="8" id="KW-1185">Reference proteome</keyword>
<dbReference type="Gene3D" id="3.40.50.2300">
    <property type="match status" value="1"/>
</dbReference>
<keyword evidence="2" id="KW-0902">Two-component regulatory system</keyword>
<dbReference type="GO" id="GO:0000156">
    <property type="term" value="F:phosphorelay response regulator activity"/>
    <property type="evidence" value="ECO:0007669"/>
    <property type="project" value="UniProtKB-ARBA"/>
</dbReference>
<reference evidence="6 9" key="2">
    <citation type="journal article" date="2020" name="Appl. Microbiol. Biotechnol.">
        <title>Targeted gene deletion in Brettanomyces bruxellensis with an expression-free CRISPR-Cas9 system.</title>
        <authorList>
            <person name="Varela C."/>
            <person name="Bartel C."/>
            <person name="Onetto C."/>
            <person name="Borneman A."/>
        </authorList>
    </citation>
    <scope>NUCLEOTIDE SEQUENCE [LARGE SCALE GENOMIC DNA]</scope>
    <source>
        <strain evidence="6 9">AWRI1613</strain>
    </source>
</reference>
<dbReference type="PROSITE" id="PS50110">
    <property type="entry name" value="RESPONSE_REGULATORY"/>
    <property type="match status" value="1"/>
</dbReference>
<keyword evidence="1 3" id="KW-0597">Phosphoprotein</keyword>
<evidence type="ECO:0000256" key="2">
    <source>
        <dbReference type="ARBA" id="ARBA00023012"/>
    </source>
</evidence>
<feature type="compositionally biased region" description="Polar residues" evidence="4">
    <location>
        <begin position="58"/>
        <end position="67"/>
    </location>
</feature>
<name>A0A7D9CXQ4_DEKBR</name>
<dbReference type="PANTHER" id="PTHR43719:SF28">
    <property type="entry name" value="PEROXIDE STRESS-ACTIVATED HISTIDINE KINASE MAK1-RELATED"/>
    <property type="match status" value="1"/>
</dbReference>
<dbReference type="InterPro" id="IPR001789">
    <property type="entry name" value="Sig_transdc_resp-reg_receiver"/>
</dbReference>
<evidence type="ECO:0000259" key="5">
    <source>
        <dbReference type="PROSITE" id="PS50110"/>
    </source>
</evidence>
<feature type="compositionally biased region" description="Low complexity" evidence="4">
    <location>
        <begin position="265"/>
        <end position="274"/>
    </location>
</feature>
<dbReference type="SUPFAM" id="SSF52172">
    <property type="entry name" value="CheY-like"/>
    <property type="match status" value="1"/>
</dbReference>
<dbReference type="Proteomes" id="UP000478008">
    <property type="component" value="Unassembled WGS sequence"/>
</dbReference>
<feature type="region of interest" description="Disordered" evidence="4">
    <location>
        <begin position="53"/>
        <end position="79"/>
    </location>
</feature>
<dbReference type="EMBL" id="JABCYN010000023">
    <property type="protein sequence ID" value="KAF6012610.1"/>
    <property type="molecule type" value="Genomic_DNA"/>
</dbReference>
<accession>A0A7D9CXQ4</accession>
<organism evidence="7 8">
    <name type="scientific">Dekkera bruxellensis</name>
    <name type="common">Brettanomyces custersii</name>
    <dbReference type="NCBI Taxonomy" id="5007"/>
    <lineage>
        <taxon>Eukaryota</taxon>
        <taxon>Fungi</taxon>
        <taxon>Dikarya</taxon>
        <taxon>Ascomycota</taxon>
        <taxon>Saccharomycotina</taxon>
        <taxon>Pichiomycetes</taxon>
        <taxon>Pichiales</taxon>
        <taxon>Pichiaceae</taxon>
        <taxon>Brettanomyces</taxon>
    </lineage>
</organism>
<dbReference type="PANTHER" id="PTHR43719">
    <property type="entry name" value="TWO-COMPONENT HISTIDINE KINASE"/>
    <property type="match status" value="1"/>
</dbReference>
<reference evidence="7 8" key="1">
    <citation type="submission" date="2019-07" db="EMBL/GenBank/DDBJ databases">
        <authorList>
            <person name="Friedrich A."/>
            <person name="Schacherer J."/>
        </authorList>
    </citation>
    <scope>NUCLEOTIDE SEQUENCE [LARGE SCALE GENOMIC DNA]</scope>
</reference>
<dbReference type="EMBL" id="CABFWN010000003">
    <property type="protein sequence ID" value="VUG18234.1"/>
    <property type="molecule type" value="Genomic_DNA"/>
</dbReference>
<dbReference type="CDD" id="cd17546">
    <property type="entry name" value="REC_hyHK_CKI1_RcsC-like"/>
    <property type="match status" value="1"/>
</dbReference>
<feature type="domain" description="Response regulatory" evidence="5">
    <location>
        <begin position="337"/>
        <end position="488"/>
    </location>
</feature>